<keyword evidence="2" id="KW-1185">Reference proteome</keyword>
<proteinExistence type="predicted"/>
<dbReference type="EMBL" id="JAUTXU010000206">
    <property type="protein sequence ID" value="KAK3698793.1"/>
    <property type="molecule type" value="Genomic_DNA"/>
</dbReference>
<sequence length="486" mass="53487">MAAIPGEHDATIAQVRDELKEWERLFSKANAGRKATREDIKNDATISAKYAEYNRLRRPAPKPTSTPRKTGRPSSASADGEALKERAANRITATPKKGSRNAKSAHAEELPEVIEEPTPACIRCALGPTPQKDGEILGIFDMLPAATPSRGDATTRIASTPIVGATPSKATALPSSEPTVSRTPQSSGKRFYLDAFAGTPLKRKRGDEHYTPNTAKRQHATPSFLRRSFPLAAIDKEQDSLGLPPPFRKKGLVRSLSTIIQGLKKQEEERMDDDWDVMNEIEAEERGETGRPSAPKVLVEDSQALDLPLGPDQGDQSSDEASDADPGALDANGKPRKVWKKKGLKRQTKRVIMRPVTHKPKKAKTAKESDIEGDDSEVVAETQQPDGLAKHTKRKPHGEKCDASEDSGAESEYRHDSQQSQEDQTEKTAKSRKSKQKADLRREKEDPQASKKPKKVNTLAHTNFRKLKIENKNSKANGRGGRFGRR</sequence>
<dbReference type="Proteomes" id="UP001281147">
    <property type="component" value="Unassembled WGS sequence"/>
</dbReference>
<accession>A0ACC3MNC6</accession>
<reference evidence="1" key="1">
    <citation type="submission" date="2023-07" db="EMBL/GenBank/DDBJ databases">
        <title>Black Yeasts Isolated from many extreme environments.</title>
        <authorList>
            <person name="Coleine C."/>
            <person name="Stajich J.E."/>
            <person name="Selbmann L."/>
        </authorList>
    </citation>
    <scope>NUCLEOTIDE SEQUENCE</scope>
    <source>
        <strain evidence="1">CCFEE 5714</strain>
    </source>
</reference>
<protein>
    <submittedName>
        <fullName evidence="1">Uncharacterized protein</fullName>
    </submittedName>
</protein>
<evidence type="ECO:0000313" key="2">
    <source>
        <dbReference type="Proteomes" id="UP001281147"/>
    </source>
</evidence>
<evidence type="ECO:0000313" key="1">
    <source>
        <dbReference type="EMBL" id="KAK3698793.1"/>
    </source>
</evidence>
<comment type="caution">
    <text evidence="1">The sequence shown here is derived from an EMBL/GenBank/DDBJ whole genome shotgun (WGS) entry which is preliminary data.</text>
</comment>
<gene>
    <name evidence="1" type="ORF">LTR37_016797</name>
</gene>
<name>A0ACC3MNC6_9PEZI</name>
<organism evidence="1 2">
    <name type="scientific">Vermiconidia calcicola</name>
    <dbReference type="NCBI Taxonomy" id="1690605"/>
    <lineage>
        <taxon>Eukaryota</taxon>
        <taxon>Fungi</taxon>
        <taxon>Dikarya</taxon>
        <taxon>Ascomycota</taxon>
        <taxon>Pezizomycotina</taxon>
        <taxon>Dothideomycetes</taxon>
        <taxon>Dothideomycetidae</taxon>
        <taxon>Mycosphaerellales</taxon>
        <taxon>Extremaceae</taxon>
        <taxon>Vermiconidia</taxon>
    </lineage>
</organism>